<dbReference type="Proteomes" id="UP000887565">
    <property type="component" value="Unplaced"/>
</dbReference>
<dbReference type="WBParaSite" id="nRc.2.0.1.t34118-RA">
    <property type="protein sequence ID" value="nRc.2.0.1.t34118-RA"/>
    <property type="gene ID" value="nRc.2.0.1.g34118"/>
</dbReference>
<proteinExistence type="predicted"/>
<organism evidence="1 2">
    <name type="scientific">Romanomermis culicivorax</name>
    <name type="common">Nematode worm</name>
    <dbReference type="NCBI Taxonomy" id="13658"/>
    <lineage>
        <taxon>Eukaryota</taxon>
        <taxon>Metazoa</taxon>
        <taxon>Ecdysozoa</taxon>
        <taxon>Nematoda</taxon>
        <taxon>Enoplea</taxon>
        <taxon>Dorylaimia</taxon>
        <taxon>Mermithida</taxon>
        <taxon>Mermithoidea</taxon>
        <taxon>Mermithidae</taxon>
        <taxon>Romanomermis</taxon>
    </lineage>
</organism>
<sequence>MCPTGMKRLCQQISELTGHKLGQRTCCCISRRHGHNPCGHRIPIQGVVVIFWSVDGRIQIVFTFDQSRQLYAAENKPRVPRHKQRMNEIERSSILKLFHTFKHRFNLILSYLYNLTILKWKSLRDNETGKRQFLYQGRNGKL</sequence>
<evidence type="ECO:0000313" key="2">
    <source>
        <dbReference type="WBParaSite" id="nRc.2.0.1.t34118-RA"/>
    </source>
</evidence>
<dbReference type="AlphaFoldDB" id="A0A915K705"/>
<keyword evidence="1" id="KW-1185">Reference proteome</keyword>
<accession>A0A915K705</accession>
<protein>
    <submittedName>
        <fullName evidence="2">Uncharacterized protein</fullName>
    </submittedName>
</protein>
<evidence type="ECO:0000313" key="1">
    <source>
        <dbReference type="Proteomes" id="UP000887565"/>
    </source>
</evidence>
<name>A0A915K705_ROMCU</name>
<reference evidence="2" key="1">
    <citation type="submission" date="2022-11" db="UniProtKB">
        <authorList>
            <consortium name="WormBaseParasite"/>
        </authorList>
    </citation>
    <scope>IDENTIFICATION</scope>
</reference>